<dbReference type="Proteomes" id="UP000198379">
    <property type="component" value="Unassembled WGS sequence"/>
</dbReference>
<evidence type="ECO:0000313" key="5">
    <source>
        <dbReference type="EMBL" id="SNS01589.1"/>
    </source>
</evidence>
<gene>
    <name evidence="5" type="ORF">SAMN06265376_105272</name>
</gene>
<evidence type="ECO:0000256" key="3">
    <source>
        <dbReference type="ARBA" id="ARBA00023002"/>
    </source>
</evidence>
<evidence type="ECO:0000256" key="2">
    <source>
        <dbReference type="ARBA" id="ARBA00022857"/>
    </source>
</evidence>
<keyword evidence="6" id="KW-1185">Reference proteome</keyword>
<dbReference type="PANTHER" id="PTHR43673:SF10">
    <property type="entry name" value="NADH DEHYDROGENASE_NAD(P)H NITROREDUCTASE XCC3605-RELATED"/>
    <property type="match status" value="1"/>
</dbReference>
<evidence type="ECO:0000256" key="1">
    <source>
        <dbReference type="ARBA" id="ARBA00007118"/>
    </source>
</evidence>
<keyword evidence="3" id="KW-0560">Oxidoreductase</keyword>
<evidence type="ECO:0000259" key="4">
    <source>
        <dbReference type="Pfam" id="PF00881"/>
    </source>
</evidence>
<dbReference type="InterPro" id="IPR000415">
    <property type="entry name" value="Nitroreductase-like"/>
</dbReference>
<dbReference type="EMBL" id="FZNY01000005">
    <property type="protein sequence ID" value="SNS01589.1"/>
    <property type="molecule type" value="Genomic_DNA"/>
</dbReference>
<feature type="domain" description="Nitroreductase" evidence="4">
    <location>
        <begin position="9"/>
        <end position="193"/>
    </location>
</feature>
<dbReference type="AlphaFoldDB" id="A0A239B1C9"/>
<dbReference type="InterPro" id="IPR033878">
    <property type="entry name" value="NfsB-like"/>
</dbReference>
<protein>
    <submittedName>
        <fullName evidence="5">Nitroreductase / dihydropteridine reductase</fullName>
    </submittedName>
</protein>
<comment type="similarity">
    <text evidence="1">Belongs to the nitroreductase family.</text>
</comment>
<dbReference type="InterPro" id="IPR029479">
    <property type="entry name" value="Nitroreductase"/>
</dbReference>
<organism evidence="5 6">
    <name type="scientific">Dokdonia pacifica</name>
    <dbReference type="NCBI Taxonomy" id="1627892"/>
    <lineage>
        <taxon>Bacteria</taxon>
        <taxon>Pseudomonadati</taxon>
        <taxon>Bacteroidota</taxon>
        <taxon>Flavobacteriia</taxon>
        <taxon>Flavobacteriales</taxon>
        <taxon>Flavobacteriaceae</taxon>
        <taxon>Dokdonia</taxon>
    </lineage>
</organism>
<reference evidence="5 6" key="1">
    <citation type="submission" date="2017-06" db="EMBL/GenBank/DDBJ databases">
        <authorList>
            <person name="Kim H.J."/>
            <person name="Triplett B.A."/>
        </authorList>
    </citation>
    <scope>NUCLEOTIDE SEQUENCE [LARGE SCALE GENOMIC DNA]</scope>
    <source>
        <strain evidence="5 6">DSM 25597</strain>
    </source>
</reference>
<dbReference type="Gene3D" id="3.40.109.10">
    <property type="entry name" value="NADH Oxidase"/>
    <property type="match status" value="1"/>
</dbReference>
<dbReference type="Pfam" id="PF00881">
    <property type="entry name" value="Nitroreductase"/>
    <property type="match status" value="1"/>
</dbReference>
<dbReference type="GO" id="GO:0016491">
    <property type="term" value="F:oxidoreductase activity"/>
    <property type="evidence" value="ECO:0007669"/>
    <property type="project" value="UniProtKB-KW"/>
</dbReference>
<accession>A0A239B1C9</accession>
<dbReference type="OrthoDB" id="9809288at2"/>
<evidence type="ECO:0000313" key="6">
    <source>
        <dbReference type="Proteomes" id="UP000198379"/>
    </source>
</evidence>
<dbReference type="NCBIfam" id="NF008275">
    <property type="entry name" value="PRK11053.1"/>
    <property type="match status" value="1"/>
</dbReference>
<dbReference type="PANTHER" id="PTHR43673">
    <property type="entry name" value="NAD(P)H NITROREDUCTASE YDGI-RELATED"/>
    <property type="match status" value="1"/>
</dbReference>
<keyword evidence="2" id="KW-0521">NADP</keyword>
<proteinExistence type="inferred from homology"/>
<sequence>MNITKIMNWRYSTKSFDPSKKISKEDFKHLKSLLRMSPSSTNIQPWHFIIADNESGKERIAKGAEGFFHFNEPKIKNASHVVVFCSRTSADQDYMQHLLAQEDKDGRYPNEDIKQGMHDARNIFADIHRYDVKDFQHWMEKQVYLNMGSFLLGVAAMGIDALPMEGVDLKALDEEFHLREKGYTSIAVIAIGYRDESDFNITNKTPKSRLPEEEIFTLL</sequence>
<dbReference type="CDD" id="cd02149">
    <property type="entry name" value="NfsB-like"/>
    <property type="match status" value="1"/>
</dbReference>
<name>A0A239B1C9_9FLAO</name>
<dbReference type="SUPFAM" id="SSF55469">
    <property type="entry name" value="FMN-dependent nitroreductase-like"/>
    <property type="match status" value="1"/>
</dbReference>
<dbReference type="RefSeq" id="WP_089372519.1">
    <property type="nucleotide sequence ID" value="NZ_BMEP01000006.1"/>
</dbReference>